<dbReference type="GO" id="GO:0004040">
    <property type="term" value="F:amidase activity"/>
    <property type="evidence" value="ECO:0007669"/>
    <property type="project" value="UniProtKB-EC"/>
</dbReference>
<evidence type="ECO:0000313" key="3">
    <source>
        <dbReference type="Proteomes" id="UP000281118"/>
    </source>
</evidence>
<dbReference type="NCBIfam" id="NF005460">
    <property type="entry name" value="PRK07056.1"/>
    <property type="match status" value="1"/>
</dbReference>
<dbReference type="InterPro" id="IPR020556">
    <property type="entry name" value="Amidase_CS"/>
</dbReference>
<dbReference type="EMBL" id="RXFT01000006">
    <property type="protein sequence ID" value="RUR68454.1"/>
    <property type="molecule type" value="Genomic_DNA"/>
</dbReference>
<feature type="domain" description="Amidase" evidence="1">
    <location>
        <begin position="38"/>
        <end position="435"/>
    </location>
</feature>
<dbReference type="PANTHER" id="PTHR11895:SF176">
    <property type="entry name" value="AMIDASE AMID-RELATED"/>
    <property type="match status" value="1"/>
</dbReference>
<accession>A0A3S0XSM2</accession>
<evidence type="ECO:0000313" key="2">
    <source>
        <dbReference type="EMBL" id="RUR68454.1"/>
    </source>
</evidence>
<dbReference type="Gene3D" id="3.90.1300.10">
    <property type="entry name" value="Amidase signature (AS) domain"/>
    <property type="match status" value="1"/>
</dbReference>
<sequence length="448" mass="46226">MTMKNGNTIAALRGRIARGELSHEALIDEVLEAAGQPAAQHVFTRLYADAARAAARHADAARKAGIETAPLAGLPVSVKDLYDVAGETTMAGSAVCAGEAPAAHDATAVARLRAQGAAIVGKTNMTEFAFSGVGINPHYGTPRNPADAQTPRIPGGSSSGAAVSVALGLAVAGLGSDTGGSIRIPAALCGLVGFKSTQSRVPRTGAFELARSLDTVCAMARSVEDCLIADAAIADVPLAVRRRPLQGMRLAVPRTLVFDDIEPAVARAFDRALQALSAAGAQVVDITLAELAEIASVNAPGGFSPVEAAAVHRERFAAKRDGFDARVAARIALGTEVRAADYIAMQDRRRDWIGRVERAIEGFDALVCPTVPIVAPPIEALAEDAAFFRANGLLLRNTFAINLLDGCAFSLPCHAPGDLPVGLMLASVRGDDARLAAVALAAEAALQR</sequence>
<comment type="caution">
    <text evidence="2">The sequence shown here is derived from an EMBL/GenBank/DDBJ whole genome shotgun (WGS) entry which is preliminary data.</text>
</comment>
<dbReference type="InterPro" id="IPR023631">
    <property type="entry name" value="Amidase_dom"/>
</dbReference>
<keyword evidence="2" id="KW-0378">Hydrolase</keyword>
<proteinExistence type="predicted"/>
<dbReference type="OrthoDB" id="112488at2"/>
<evidence type="ECO:0000259" key="1">
    <source>
        <dbReference type="Pfam" id="PF01425"/>
    </source>
</evidence>
<dbReference type="Proteomes" id="UP000281118">
    <property type="component" value="Unassembled WGS sequence"/>
</dbReference>
<dbReference type="RefSeq" id="WP_126022599.1">
    <property type="nucleotide sequence ID" value="NZ_RXFT01000006.1"/>
</dbReference>
<gene>
    <name evidence="2" type="ORF">EJP67_15440</name>
</gene>
<reference evidence="2 3" key="1">
    <citation type="submission" date="2018-12" db="EMBL/GenBank/DDBJ databases">
        <title>The genome sequences of Variovorax guangxiensis DSM 27352.</title>
        <authorList>
            <person name="Gao J."/>
            <person name="Sun J."/>
        </authorList>
    </citation>
    <scope>NUCLEOTIDE SEQUENCE [LARGE SCALE GENOMIC DNA]</scope>
    <source>
        <strain evidence="2 3">DSM 27352</strain>
    </source>
</reference>
<protein>
    <submittedName>
        <fullName evidence="2">Amidase</fullName>
        <ecNumber evidence="2">3.5.1.4</ecNumber>
    </submittedName>
</protein>
<dbReference type="AlphaFoldDB" id="A0A3S0XSM2"/>
<organism evidence="2 3">
    <name type="scientific">Variovorax guangxiensis</name>
    <dbReference type="NCBI Taxonomy" id="1775474"/>
    <lineage>
        <taxon>Bacteria</taxon>
        <taxon>Pseudomonadati</taxon>
        <taxon>Pseudomonadota</taxon>
        <taxon>Betaproteobacteria</taxon>
        <taxon>Burkholderiales</taxon>
        <taxon>Comamonadaceae</taxon>
        <taxon>Variovorax</taxon>
    </lineage>
</organism>
<dbReference type="Pfam" id="PF01425">
    <property type="entry name" value="Amidase"/>
    <property type="match status" value="1"/>
</dbReference>
<dbReference type="EC" id="3.5.1.4" evidence="2"/>
<dbReference type="InterPro" id="IPR000120">
    <property type="entry name" value="Amidase"/>
</dbReference>
<dbReference type="PROSITE" id="PS00571">
    <property type="entry name" value="AMIDASES"/>
    <property type="match status" value="1"/>
</dbReference>
<dbReference type="InterPro" id="IPR036928">
    <property type="entry name" value="AS_sf"/>
</dbReference>
<name>A0A3S0XSM2_9BURK</name>
<dbReference type="SUPFAM" id="SSF75304">
    <property type="entry name" value="Amidase signature (AS) enzymes"/>
    <property type="match status" value="1"/>
</dbReference>
<dbReference type="PANTHER" id="PTHR11895">
    <property type="entry name" value="TRANSAMIDASE"/>
    <property type="match status" value="1"/>
</dbReference>